<organism evidence="6 7">
    <name type="scientific">Nocardia aurantia</name>
    <dbReference type="NCBI Taxonomy" id="2585199"/>
    <lineage>
        <taxon>Bacteria</taxon>
        <taxon>Bacillati</taxon>
        <taxon>Actinomycetota</taxon>
        <taxon>Actinomycetes</taxon>
        <taxon>Mycobacteriales</taxon>
        <taxon>Nocardiaceae</taxon>
        <taxon>Nocardia</taxon>
    </lineage>
</organism>
<dbReference type="InterPro" id="IPR050109">
    <property type="entry name" value="HTH-type_TetR-like_transc_reg"/>
</dbReference>
<evidence type="ECO:0000259" key="5">
    <source>
        <dbReference type="PROSITE" id="PS50977"/>
    </source>
</evidence>
<gene>
    <name evidence="6" type="ORF">NRB56_22950</name>
</gene>
<sequence length="177" mass="19411">MDSTSGDRDTSTRTRILRATYEVLSRRGAGKLSLSDVAIQAKISRPTLYRLFSSKEQLLAAFGEYELHNVEKELRRAATGPTEADRLDAVLRSIVASQSTYRLTSLVHIEPDHVLSQMNRIVPIMRDLLGPLVPHGDPAVIAGTIVRLAVSHYLVAADDHGEFLAQLRHVAGISGTD</sequence>
<dbReference type="GO" id="GO:0003700">
    <property type="term" value="F:DNA-binding transcription factor activity"/>
    <property type="evidence" value="ECO:0007669"/>
    <property type="project" value="TreeGrafter"/>
</dbReference>
<keyword evidence="7" id="KW-1185">Reference proteome</keyword>
<evidence type="ECO:0000313" key="7">
    <source>
        <dbReference type="Proteomes" id="UP000431401"/>
    </source>
</evidence>
<dbReference type="SUPFAM" id="SSF46689">
    <property type="entry name" value="Homeodomain-like"/>
    <property type="match status" value="1"/>
</dbReference>
<evidence type="ECO:0000256" key="1">
    <source>
        <dbReference type="ARBA" id="ARBA00023015"/>
    </source>
</evidence>
<keyword evidence="2 4" id="KW-0238">DNA-binding</keyword>
<feature type="domain" description="HTH tetR-type" evidence="5">
    <location>
        <begin position="10"/>
        <end position="70"/>
    </location>
</feature>
<evidence type="ECO:0000256" key="2">
    <source>
        <dbReference type="ARBA" id="ARBA00023125"/>
    </source>
</evidence>
<feature type="DNA-binding region" description="H-T-H motif" evidence="4">
    <location>
        <begin position="33"/>
        <end position="52"/>
    </location>
</feature>
<keyword evidence="1" id="KW-0805">Transcription regulation</keyword>
<dbReference type="AlphaFoldDB" id="A0A7K0DLS7"/>
<dbReference type="Proteomes" id="UP000431401">
    <property type="component" value="Unassembled WGS sequence"/>
</dbReference>
<dbReference type="PROSITE" id="PS50977">
    <property type="entry name" value="HTH_TETR_2"/>
    <property type="match status" value="1"/>
</dbReference>
<dbReference type="InterPro" id="IPR001647">
    <property type="entry name" value="HTH_TetR"/>
</dbReference>
<dbReference type="PANTHER" id="PTHR30055:SF234">
    <property type="entry name" value="HTH-TYPE TRANSCRIPTIONAL REGULATOR BETI"/>
    <property type="match status" value="1"/>
</dbReference>
<evidence type="ECO:0000256" key="3">
    <source>
        <dbReference type="ARBA" id="ARBA00023163"/>
    </source>
</evidence>
<dbReference type="RefSeq" id="WP_319942849.1">
    <property type="nucleotide sequence ID" value="NZ_WEGI01000004.1"/>
</dbReference>
<keyword evidence="3" id="KW-0804">Transcription</keyword>
<proteinExistence type="predicted"/>
<comment type="caution">
    <text evidence="6">The sequence shown here is derived from an EMBL/GenBank/DDBJ whole genome shotgun (WGS) entry which is preliminary data.</text>
</comment>
<accession>A0A7K0DLS7</accession>
<name>A0A7K0DLS7_9NOCA</name>
<dbReference type="Gene3D" id="1.10.357.10">
    <property type="entry name" value="Tetracycline Repressor, domain 2"/>
    <property type="match status" value="1"/>
</dbReference>
<dbReference type="EMBL" id="WEGI01000004">
    <property type="protein sequence ID" value="MQY26723.1"/>
    <property type="molecule type" value="Genomic_DNA"/>
</dbReference>
<dbReference type="InterPro" id="IPR009057">
    <property type="entry name" value="Homeodomain-like_sf"/>
</dbReference>
<reference evidence="6 7" key="1">
    <citation type="submission" date="2019-10" db="EMBL/GenBank/DDBJ databases">
        <title>Nocardia macrotermitis sp. nov. and Nocardia aurantia sp. nov., isolated from the gut of fungus growing-termite Macrotermes natalensis.</title>
        <authorList>
            <person name="Benndorf R."/>
            <person name="Schwitalla J."/>
            <person name="Martin K."/>
            <person name="De Beer W."/>
            <person name="Kaster A.-K."/>
            <person name="Vollmers J."/>
            <person name="Poulsen M."/>
            <person name="Beemelmanns C."/>
        </authorList>
    </citation>
    <scope>NUCLEOTIDE SEQUENCE [LARGE SCALE GENOMIC DNA]</scope>
    <source>
        <strain evidence="6 7">RB56</strain>
    </source>
</reference>
<dbReference type="PANTHER" id="PTHR30055">
    <property type="entry name" value="HTH-TYPE TRANSCRIPTIONAL REGULATOR RUTR"/>
    <property type="match status" value="1"/>
</dbReference>
<dbReference type="PRINTS" id="PR00455">
    <property type="entry name" value="HTHTETR"/>
</dbReference>
<evidence type="ECO:0000313" key="6">
    <source>
        <dbReference type="EMBL" id="MQY26723.1"/>
    </source>
</evidence>
<dbReference type="Pfam" id="PF00440">
    <property type="entry name" value="TetR_N"/>
    <property type="match status" value="1"/>
</dbReference>
<dbReference type="GO" id="GO:0000976">
    <property type="term" value="F:transcription cis-regulatory region binding"/>
    <property type="evidence" value="ECO:0007669"/>
    <property type="project" value="TreeGrafter"/>
</dbReference>
<evidence type="ECO:0000256" key="4">
    <source>
        <dbReference type="PROSITE-ProRule" id="PRU00335"/>
    </source>
</evidence>
<protein>
    <recommendedName>
        <fullName evidence="5">HTH tetR-type domain-containing protein</fullName>
    </recommendedName>
</protein>